<keyword evidence="6" id="KW-1185">Reference proteome</keyword>
<dbReference type="Gene3D" id="1.25.40.120">
    <property type="entry name" value="Protein prenylyltransferase"/>
    <property type="match status" value="1"/>
</dbReference>
<evidence type="ECO:0000256" key="4">
    <source>
        <dbReference type="ARBA" id="ARBA00022737"/>
    </source>
</evidence>
<sequence>MSGDALLAQLSRLFEQDPLIDEVGLLFGLEPSDLTVDTAFLLEHHKLGVAFAAGPALFQAARAQFHRLNARLRQLAAEETAKSVDMEQLQRTQLLHCTRAILLVSADFYTAWNTRKSFVTRGWLDAQDDMRFTNLIFTLHPKSIDTWAHRRWLATRLCAALSGDDLQVFYKQQIEDASRLADQKPRNYHAWSFRHWIVCRLSTLSTVEELDRMGHWCRQHVSDHSGWNHRQHTLNQLVHQHEHEPDGSLPSTTMILAELEFVSDVMAPYSTHEALWCHRRYVMQRLLEQVQTSHDGMADVSPVLVRISQVAGRLSNAEQESPDAATLRSAWDETRKTLSSDRVHVSSVARATLCEIEIAWKCQHVCSRRYAAWCLARLRAFLRDDERRVGEKVAHKALQHELGLMETSLHKQLTHEDSTLENLWLHLR</sequence>
<evidence type="ECO:0000256" key="2">
    <source>
        <dbReference type="ARBA" id="ARBA00022602"/>
    </source>
</evidence>
<dbReference type="EMBL" id="CANTFL010000550">
    <property type="protein sequence ID" value="CAI5724286.1"/>
    <property type="molecule type" value="Genomic_DNA"/>
</dbReference>
<dbReference type="PANTHER" id="PTHR11129">
    <property type="entry name" value="PROTEIN FARNESYLTRANSFERASE ALPHA SUBUNIT/RAB GERANYLGERANYL TRANSFERASE ALPHA SUBUNIT"/>
    <property type="match status" value="1"/>
</dbReference>
<proteinExistence type="inferred from homology"/>
<dbReference type="InterPro" id="IPR002088">
    <property type="entry name" value="Prenyl_trans_a"/>
</dbReference>
<dbReference type="SUPFAM" id="SSF48439">
    <property type="entry name" value="Protein prenylyltransferase"/>
    <property type="match status" value="1"/>
</dbReference>
<dbReference type="AlphaFoldDB" id="A0AAV0TSD0"/>
<reference evidence="5" key="1">
    <citation type="submission" date="2022-12" db="EMBL/GenBank/DDBJ databases">
        <authorList>
            <person name="Webb A."/>
        </authorList>
    </citation>
    <scope>NUCLEOTIDE SEQUENCE</scope>
    <source>
        <strain evidence="5">Hp1</strain>
    </source>
</reference>
<keyword evidence="4" id="KW-0677">Repeat</keyword>
<dbReference type="Pfam" id="PF01239">
    <property type="entry name" value="PPTA"/>
    <property type="match status" value="3"/>
</dbReference>
<accession>A0AAV0TSD0</accession>
<organism evidence="5 6">
    <name type="scientific">Hyaloperonospora brassicae</name>
    <name type="common">Brassica downy mildew</name>
    <name type="synonym">Peronospora brassicae</name>
    <dbReference type="NCBI Taxonomy" id="162125"/>
    <lineage>
        <taxon>Eukaryota</taxon>
        <taxon>Sar</taxon>
        <taxon>Stramenopiles</taxon>
        <taxon>Oomycota</taxon>
        <taxon>Peronosporomycetes</taxon>
        <taxon>Peronosporales</taxon>
        <taxon>Peronosporaceae</taxon>
        <taxon>Hyaloperonospora</taxon>
    </lineage>
</organism>
<evidence type="ECO:0000313" key="5">
    <source>
        <dbReference type="EMBL" id="CAI5724286.1"/>
    </source>
</evidence>
<evidence type="ECO:0000256" key="1">
    <source>
        <dbReference type="ARBA" id="ARBA00006734"/>
    </source>
</evidence>
<comment type="caution">
    <text evidence="5">The sequence shown here is derived from an EMBL/GenBank/DDBJ whole genome shotgun (WGS) entry which is preliminary data.</text>
</comment>
<comment type="similarity">
    <text evidence="1">Belongs to the protein prenyltransferase subunit alpha family.</text>
</comment>
<dbReference type="PROSITE" id="PS51147">
    <property type="entry name" value="PFTA"/>
    <property type="match status" value="1"/>
</dbReference>
<evidence type="ECO:0000313" key="6">
    <source>
        <dbReference type="Proteomes" id="UP001162031"/>
    </source>
</evidence>
<dbReference type="GO" id="GO:0008318">
    <property type="term" value="F:protein prenyltransferase activity"/>
    <property type="evidence" value="ECO:0007669"/>
    <property type="project" value="InterPro"/>
</dbReference>
<name>A0AAV0TSD0_HYABA</name>
<keyword evidence="2" id="KW-0637">Prenyltransferase</keyword>
<dbReference type="PANTHER" id="PTHR11129:SF3">
    <property type="entry name" value="PROTEIN PRENYLTRANSFERASE ALPHA SUBUNIT REPEAT-CONTAINING PROTEIN 1"/>
    <property type="match status" value="1"/>
</dbReference>
<evidence type="ECO:0000256" key="3">
    <source>
        <dbReference type="ARBA" id="ARBA00022679"/>
    </source>
</evidence>
<protein>
    <submittedName>
        <fullName evidence="5">Uncharacterized protein</fullName>
    </submittedName>
</protein>
<gene>
    <name evidence="5" type="ORF">HBR001_LOCUS3323</name>
</gene>
<dbReference type="GO" id="GO:0005737">
    <property type="term" value="C:cytoplasm"/>
    <property type="evidence" value="ECO:0007669"/>
    <property type="project" value="TreeGrafter"/>
</dbReference>
<dbReference type="Proteomes" id="UP001162031">
    <property type="component" value="Unassembled WGS sequence"/>
</dbReference>
<keyword evidence="3" id="KW-0808">Transferase</keyword>